<accession>A0A0R3RNZ8</accession>
<feature type="transmembrane region" description="Helical" evidence="1">
    <location>
        <begin position="44"/>
        <end position="66"/>
    </location>
</feature>
<keyword evidence="1" id="KW-1133">Transmembrane helix</keyword>
<dbReference type="WBParaSite" id="EEL_0000320901-mRNA-1">
    <property type="protein sequence ID" value="EEL_0000320901-mRNA-1"/>
    <property type="gene ID" value="EEL_0000320901"/>
</dbReference>
<name>A0A0R3RNZ8_9BILA</name>
<evidence type="ECO:0000256" key="1">
    <source>
        <dbReference type="SAM" id="Phobius"/>
    </source>
</evidence>
<feature type="transmembrane region" description="Helical" evidence="1">
    <location>
        <begin position="78"/>
        <end position="104"/>
    </location>
</feature>
<keyword evidence="2" id="KW-1185">Reference proteome</keyword>
<keyword evidence="1" id="KW-0812">Transmembrane</keyword>
<evidence type="ECO:0000313" key="2">
    <source>
        <dbReference type="Proteomes" id="UP000050640"/>
    </source>
</evidence>
<sequence>MSNAIFLNDNGDGNLHHGEIYTAEKPMCAGKGLWCPALYRSTQLVPLFTTFANFMLISLMIYLSIAKVKDGLFKYFTLNLMATCTLITIADLMVDVINVISFFANADENLYRIRRWARRCLSFGNIWFHALALYAAIVCYLAY</sequence>
<evidence type="ECO:0000313" key="3">
    <source>
        <dbReference type="WBParaSite" id="EEL_0000320901-mRNA-1"/>
    </source>
</evidence>
<protein>
    <submittedName>
        <fullName evidence="3">G_PROTEIN_RECEP_F1_2 domain-containing protein</fullName>
    </submittedName>
</protein>
<feature type="transmembrane region" description="Helical" evidence="1">
    <location>
        <begin position="124"/>
        <end position="142"/>
    </location>
</feature>
<proteinExistence type="predicted"/>
<organism evidence="2 3">
    <name type="scientific">Elaeophora elaphi</name>
    <dbReference type="NCBI Taxonomy" id="1147741"/>
    <lineage>
        <taxon>Eukaryota</taxon>
        <taxon>Metazoa</taxon>
        <taxon>Ecdysozoa</taxon>
        <taxon>Nematoda</taxon>
        <taxon>Chromadorea</taxon>
        <taxon>Rhabditida</taxon>
        <taxon>Spirurina</taxon>
        <taxon>Spiruromorpha</taxon>
        <taxon>Filarioidea</taxon>
        <taxon>Onchocercidae</taxon>
        <taxon>Elaeophora</taxon>
    </lineage>
</organism>
<reference evidence="3" key="1">
    <citation type="submission" date="2017-02" db="UniProtKB">
        <authorList>
            <consortium name="WormBaseParasite"/>
        </authorList>
    </citation>
    <scope>IDENTIFICATION</scope>
</reference>
<dbReference type="AlphaFoldDB" id="A0A0R3RNZ8"/>
<keyword evidence="1" id="KW-0472">Membrane</keyword>
<dbReference type="Proteomes" id="UP000050640">
    <property type="component" value="Unplaced"/>
</dbReference>